<sequence length="92" mass="10288">MATHDTTQHWHSGYIHTRKMDSVTNFTLSSTGRHYCLATRPTHMAALHSQRNRLPGCPATKEDLPTVVSYLATFTICQQVLECWPSVQVCGG</sequence>
<name>A0AAE1P1M4_9EUCA</name>
<evidence type="ECO:0000313" key="1">
    <source>
        <dbReference type="EMBL" id="KAK4299032.1"/>
    </source>
</evidence>
<reference evidence="1" key="1">
    <citation type="submission" date="2023-11" db="EMBL/GenBank/DDBJ databases">
        <title>Genome assemblies of two species of porcelain crab, Petrolisthes cinctipes and Petrolisthes manimaculis (Anomura: Porcellanidae).</title>
        <authorList>
            <person name="Angst P."/>
        </authorList>
    </citation>
    <scope>NUCLEOTIDE SEQUENCE</scope>
    <source>
        <strain evidence="1">PB745_02</strain>
        <tissue evidence="1">Gill</tissue>
    </source>
</reference>
<keyword evidence="2" id="KW-1185">Reference proteome</keyword>
<protein>
    <submittedName>
        <fullName evidence="1">Uncharacterized protein</fullName>
    </submittedName>
</protein>
<accession>A0AAE1P1M4</accession>
<dbReference type="Proteomes" id="UP001292094">
    <property type="component" value="Unassembled WGS sequence"/>
</dbReference>
<organism evidence="1 2">
    <name type="scientific">Petrolisthes manimaculis</name>
    <dbReference type="NCBI Taxonomy" id="1843537"/>
    <lineage>
        <taxon>Eukaryota</taxon>
        <taxon>Metazoa</taxon>
        <taxon>Ecdysozoa</taxon>
        <taxon>Arthropoda</taxon>
        <taxon>Crustacea</taxon>
        <taxon>Multicrustacea</taxon>
        <taxon>Malacostraca</taxon>
        <taxon>Eumalacostraca</taxon>
        <taxon>Eucarida</taxon>
        <taxon>Decapoda</taxon>
        <taxon>Pleocyemata</taxon>
        <taxon>Anomura</taxon>
        <taxon>Galatheoidea</taxon>
        <taxon>Porcellanidae</taxon>
        <taxon>Petrolisthes</taxon>
    </lineage>
</organism>
<gene>
    <name evidence="1" type="ORF">Pmani_028668</name>
</gene>
<evidence type="ECO:0000313" key="2">
    <source>
        <dbReference type="Proteomes" id="UP001292094"/>
    </source>
</evidence>
<proteinExistence type="predicted"/>
<dbReference type="AlphaFoldDB" id="A0AAE1P1M4"/>
<dbReference type="EMBL" id="JAWZYT010003310">
    <property type="protein sequence ID" value="KAK4299032.1"/>
    <property type="molecule type" value="Genomic_DNA"/>
</dbReference>
<comment type="caution">
    <text evidence="1">The sequence shown here is derived from an EMBL/GenBank/DDBJ whole genome shotgun (WGS) entry which is preliminary data.</text>
</comment>